<dbReference type="AlphaFoldDB" id="A0AAV8SS46"/>
<feature type="compositionally biased region" description="Polar residues" evidence="1">
    <location>
        <begin position="1"/>
        <end position="18"/>
    </location>
</feature>
<keyword evidence="3" id="KW-1185">Reference proteome</keyword>
<evidence type="ECO:0000256" key="1">
    <source>
        <dbReference type="SAM" id="MobiDB-lite"/>
    </source>
</evidence>
<sequence>MTTMISSVTIESNESQSQKTKETRKTIAIITLPSLALSLSLVHLRLRPSHSPSVKLSLLNFQGQAGETMTIIFCIFTSVERDHCVRRKVKRAREHTRNFDV</sequence>
<reference evidence="2 3" key="1">
    <citation type="submission" date="2021-09" db="EMBL/GenBank/DDBJ databases">
        <title>Genomic insights and catalytic innovation underlie evolution of tropane alkaloids biosynthesis.</title>
        <authorList>
            <person name="Wang Y.-J."/>
            <person name="Tian T."/>
            <person name="Huang J.-P."/>
            <person name="Huang S.-X."/>
        </authorList>
    </citation>
    <scope>NUCLEOTIDE SEQUENCE [LARGE SCALE GENOMIC DNA]</scope>
    <source>
        <strain evidence="2">KIB-2018</strain>
        <tissue evidence="2">Leaf</tissue>
    </source>
</reference>
<feature type="region of interest" description="Disordered" evidence="1">
    <location>
        <begin position="1"/>
        <end position="23"/>
    </location>
</feature>
<gene>
    <name evidence="2" type="ORF">K2173_018910</name>
</gene>
<dbReference type="EMBL" id="JAIWQS010000009">
    <property type="protein sequence ID" value="KAJ8755112.1"/>
    <property type="molecule type" value="Genomic_DNA"/>
</dbReference>
<name>A0AAV8SS46_9ROSI</name>
<evidence type="ECO:0000313" key="3">
    <source>
        <dbReference type="Proteomes" id="UP001159364"/>
    </source>
</evidence>
<protein>
    <recommendedName>
        <fullName evidence="4">Transmembrane protein</fullName>
    </recommendedName>
</protein>
<dbReference type="Proteomes" id="UP001159364">
    <property type="component" value="Linkage Group LG09"/>
</dbReference>
<organism evidence="2 3">
    <name type="scientific">Erythroxylum novogranatense</name>
    <dbReference type="NCBI Taxonomy" id="1862640"/>
    <lineage>
        <taxon>Eukaryota</taxon>
        <taxon>Viridiplantae</taxon>
        <taxon>Streptophyta</taxon>
        <taxon>Embryophyta</taxon>
        <taxon>Tracheophyta</taxon>
        <taxon>Spermatophyta</taxon>
        <taxon>Magnoliopsida</taxon>
        <taxon>eudicotyledons</taxon>
        <taxon>Gunneridae</taxon>
        <taxon>Pentapetalae</taxon>
        <taxon>rosids</taxon>
        <taxon>fabids</taxon>
        <taxon>Malpighiales</taxon>
        <taxon>Erythroxylaceae</taxon>
        <taxon>Erythroxylum</taxon>
    </lineage>
</organism>
<evidence type="ECO:0000313" key="2">
    <source>
        <dbReference type="EMBL" id="KAJ8755112.1"/>
    </source>
</evidence>
<proteinExistence type="predicted"/>
<accession>A0AAV8SS46</accession>
<evidence type="ECO:0008006" key="4">
    <source>
        <dbReference type="Google" id="ProtNLM"/>
    </source>
</evidence>
<comment type="caution">
    <text evidence="2">The sequence shown here is derived from an EMBL/GenBank/DDBJ whole genome shotgun (WGS) entry which is preliminary data.</text>
</comment>